<evidence type="ECO:0000256" key="1">
    <source>
        <dbReference type="SAM" id="MobiDB-lite"/>
    </source>
</evidence>
<evidence type="ECO:0000313" key="3">
    <source>
        <dbReference type="Proteomes" id="UP001567538"/>
    </source>
</evidence>
<name>A0ABD1I1K7_SALDI</name>
<sequence>MPSGAKKRKAAKRKGTHPNTNDSNPSPSASTHDVKHQDGRQSGVGEASSTTSQDNPSHHDLSTEGEEEKIENSQNASQVEGVSGIVVEGNSDVPVEREFKNGNEFGGKFVHDETERKSYDGGPSGSSSSSDDESHGDKNSLAAVDTVSTVAIVEASEAAVDCVPPVVSDKASDLKTLAEETDERLSLSYNAPIATHDKGADLVKDSGVTEPLLVPPPRPMKTTSWKGCCGLFELFTDSDR</sequence>
<reference evidence="2 3" key="1">
    <citation type="submission" date="2024-06" db="EMBL/GenBank/DDBJ databases">
        <title>A chromosome level genome sequence of Diviner's sage (Salvia divinorum).</title>
        <authorList>
            <person name="Ford S.A."/>
            <person name="Ro D.-K."/>
            <person name="Ness R.W."/>
            <person name="Phillips M.A."/>
        </authorList>
    </citation>
    <scope>NUCLEOTIDE SEQUENCE [LARGE SCALE GENOMIC DNA]</scope>
    <source>
        <strain evidence="2">SAF-2024a</strain>
        <tissue evidence="2">Leaf</tissue>
    </source>
</reference>
<accession>A0ABD1I1K7</accession>
<organism evidence="2 3">
    <name type="scientific">Salvia divinorum</name>
    <name type="common">Maria pastora</name>
    <name type="synonym">Diviner's sage</name>
    <dbReference type="NCBI Taxonomy" id="28513"/>
    <lineage>
        <taxon>Eukaryota</taxon>
        <taxon>Viridiplantae</taxon>
        <taxon>Streptophyta</taxon>
        <taxon>Embryophyta</taxon>
        <taxon>Tracheophyta</taxon>
        <taxon>Spermatophyta</taxon>
        <taxon>Magnoliopsida</taxon>
        <taxon>eudicotyledons</taxon>
        <taxon>Gunneridae</taxon>
        <taxon>Pentapetalae</taxon>
        <taxon>asterids</taxon>
        <taxon>lamiids</taxon>
        <taxon>Lamiales</taxon>
        <taxon>Lamiaceae</taxon>
        <taxon>Nepetoideae</taxon>
        <taxon>Mentheae</taxon>
        <taxon>Salviinae</taxon>
        <taxon>Salvia</taxon>
        <taxon>Salvia subgen. Calosphace</taxon>
    </lineage>
</organism>
<dbReference type="AlphaFoldDB" id="A0ABD1I1K7"/>
<feature type="region of interest" description="Disordered" evidence="1">
    <location>
        <begin position="1"/>
        <end position="141"/>
    </location>
</feature>
<keyword evidence="3" id="KW-1185">Reference proteome</keyword>
<dbReference type="Proteomes" id="UP001567538">
    <property type="component" value="Unassembled WGS sequence"/>
</dbReference>
<evidence type="ECO:0000313" key="2">
    <source>
        <dbReference type="EMBL" id="KAL1562606.1"/>
    </source>
</evidence>
<dbReference type="PANTHER" id="PTHR37187:SF7">
    <property type="entry name" value="EXPRESSED PROTEIN"/>
    <property type="match status" value="1"/>
</dbReference>
<gene>
    <name evidence="2" type="ORF">AAHA92_05170</name>
</gene>
<dbReference type="EMBL" id="JBEAFC010000003">
    <property type="protein sequence ID" value="KAL1562606.1"/>
    <property type="molecule type" value="Genomic_DNA"/>
</dbReference>
<feature type="compositionally biased region" description="Polar residues" evidence="1">
    <location>
        <begin position="17"/>
        <end position="31"/>
    </location>
</feature>
<comment type="caution">
    <text evidence="2">The sequence shown here is derived from an EMBL/GenBank/DDBJ whole genome shotgun (WGS) entry which is preliminary data.</text>
</comment>
<proteinExistence type="predicted"/>
<dbReference type="PANTHER" id="PTHR37187">
    <property type="entry name" value="EXPRESSED PROTEIN"/>
    <property type="match status" value="1"/>
</dbReference>
<feature type="compositionally biased region" description="Basic residues" evidence="1">
    <location>
        <begin position="1"/>
        <end position="16"/>
    </location>
</feature>
<protein>
    <submittedName>
        <fullName evidence="2">Uncharacterized protein</fullName>
    </submittedName>
</protein>
<feature type="compositionally biased region" description="Basic and acidic residues" evidence="1">
    <location>
        <begin position="109"/>
        <end position="119"/>
    </location>
</feature>